<keyword evidence="3" id="KW-1185">Reference proteome</keyword>
<gene>
    <name evidence="2" type="ORF">PI23P_08285</name>
</gene>
<dbReference type="RefSeq" id="WP_004570277.1">
    <property type="nucleotide sequence ID" value="NZ_CH724148.1"/>
</dbReference>
<protein>
    <submittedName>
        <fullName evidence="2">Uncharacterized protein</fullName>
    </submittedName>
</protein>
<evidence type="ECO:0000256" key="1">
    <source>
        <dbReference type="SAM" id="Phobius"/>
    </source>
</evidence>
<sequence>MHYLKHATNFIQTMVFIDGKHAHFRKMIIKILIAIISFIFSLGLTLIMKPHICVYVESQIILTILQVVFTIVGFGVIYQLLYKNIQKKI</sequence>
<feature type="transmembrane region" description="Helical" evidence="1">
    <location>
        <begin position="60"/>
        <end position="81"/>
    </location>
</feature>
<organism evidence="2 3">
    <name type="scientific">Polaribacter irgensii 23-P</name>
    <dbReference type="NCBI Taxonomy" id="313594"/>
    <lineage>
        <taxon>Bacteria</taxon>
        <taxon>Pseudomonadati</taxon>
        <taxon>Bacteroidota</taxon>
        <taxon>Flavobacteriia</taxon>
        <taxon>Flavobacteriales</taxon>
        <taxon>Flavobacteriaceae</taxon>
    </lineage>
</organism>
<evidence type="ECO:0000313" key="3">
    <source>
        <dbReference type="Proteomes" id="UP000003053"/>
    </source>
</evidence>
<dbReference type="AlphaFoldDB" id="A4BZL6"/>
<keyword evidence="1" id="KW-0812">Transmembrane</keyword>
<keyword evidence="1" id="KW-1133">Transmembrane helix</keyword>
<comment type="caution">
    <text evidence="2">The sequence shown here is derived from an EMBL/GenBank/DDBJ whole genome shotgun (WGS) entry which is preliminary data.</text>
</comment>
<name>A4BZL6_9FLAO</name>
<keyword evidence="1" id="KW-0472">Membrane</keyword>
<evidence type="ECO:0000313" key="2">
    <source>
        <dbReference type="EMBL" id="EAR12609.1"/>
    </source>
</evidence>
<feature type="transmembrane region" description="Helical" evidence="1">
    <location>
        <begin position="27"/>
        <end position="48"/>
    </location>
</feature>
<reference evidence="2 3" key="1">
    <citation type="submission" date="2006-02" db="EMBL/GenBank/DDBJ databases">
        <authorList>
            <person name="Murray A."/>
            <person name="Staley J."/>
            <person name="Ferriera S."/>
            <person name="Johnson J."/>
            <person name="Kravitz S."/>
            <person name="Halpern A."/>
            <person name="Remington K."/>
            <person name="Beeson K."/>
            <person name="Tran B."/>
            <person name="Rogers Y.-H."/>
            <person name="Friedman R."/>
            <person name="Venter J.C."/>
        </authorList>
    </citation>
    <scope>NUCLEOTIDE SEQUENCE [LARGE SCALE GENOMIC DNA]</scope>
    <source>
        <strain evidence="2 3">23-P</strain>
    </source>
</reference>
<dbReference type="HOGENOM" id="CLU_2452085_0_0_10"/>
<proteinExistence type="predicted"/>
<dbReference type="Proteomes" id="UP000003053">
    <property type="component" value="Unassembled WGS sequence"/>
</dbReference>
<dbReference type="EMBL" id="AAOG01000002">
    <property type="protein sequence ID" value="EAR12609.1"/>
    <property type="molecule type" value="Genomic_DNA"/>
</dbReference>
<accession>A4BZL6</accession>
<dbReference type="STRING" id="313594.PI23P_08285"/>